<name>A0A1L7XQF3_9HELO</name>
<dbReference type="OrthoDB" id="3797833at2759"/>
<dbReference type="AlphaFoldDB" id="A0A1L7XQF3"/>
<evidence type="ECO:0000256" key="1">
    <source>
        <dbReference type="SAM" id="MobiDB-lite"/>
    </source>
</evidence>
<evidence type="ECO:0000313" key="4">
    <source>
        <dbReference type="Proteomes" id="UP000184330"/>
    </source>
</evidence>
<organism evidence="3 4">
    <name type="scientific">Phialocephala subalpina</name>
    <dbReference type="NCBI Taxonomy" id="576137"/>
    <lineage>
        <taxon>Eukaryota</taxon>
        <taxon>Fungi</taxon>
        <taxon>Dikarya</taxon>
        <taxon>Ascomycota</taxon>
        <taxon>Pezizomycotina</taxon>
        <taxon>Leotiomycetes</taxon>
        <taxon>Helotiales</taxon>
        <taxon>Mollisiaceae</taxon>
        <taxon>Phialocephala</taxon>
        <taxon>Phialocephala fortinii species complex</taxon>
    </lineage>
</organism>
<sequence>MDFHSHERRSDARPWISHVLGAFANDKAWTIMRRVVIRLTAPVRLEDESDIRNELSRSKAISSLVWTTKRKRALRRALRDPGRDSATKISPWFGVAAVVNATGFVVLGIFLPWLLSEGLQGEPIVTAGNATTAVPIHVAEVATEPYVRNTVEADYRSCDLSAAYREEEECHVIRQYHFITANVANRSSILHFSRNVTLEHLGINENSNMRIRHQLACAPADLDRLVAQEGKKHRIHLLLTHAIHNTQSYMTQNVTWDMPLLTSNKLGSGRTVLGSNDPIVRMWDLSMADVLLPSVPEFQTSLYPDQFSAILDGLERRFLIIHKASSRVTRLLLMIHSSPHTINLSYWSIAQLDYTNINFIGFWVVLLSYIVIIFWSYAMFVDHQRILSTLRAAASNIWQKVNRIIEGSKLLLESATSAMRKGHRHARSRTFSAFRSGHRTVHPRNDSQYSGPQHELPTRTTSGSVDPGDEPDNPLKSARL</sequence>
<keyword evidence="4" id="KW-1185">Reference proteome</keyword>
<reference evidence="3 4" key="1">
    <citation type="submission" date="2016-03" db="EMBL/GenBank/DDBJ databases">
        <authorList>
            <person name="Ploux O."/>
        </authorList>
    </citation>
    <scope>NUCLEOTIDE SEQUENCE [LARGE SCALE GENOMIC DNA]</scope>
    <source>
        <strain evidence="3 4">UAMH 11012</strain>
    </source>
</reference>
<evidence type="ECO:0000313" key="3">
    <source>
        <dbReference type="EMBL" id="CZR67274.1"/>
    </source>
</evidence>
<keyword evidence="2" id="KW-1133">Transmembrane helix</keyword>
<feature type="transmembrane region" description="Helical" evidence="2">
    <location>
        <begin position="360"/>
        <end position="381"/>
    </location>
</feature>
<evidence type="ECO:0000256" key="2">
    <source>
        <dbReference type="SAM" id="Phobius"/>
    </source>
</evidence>
<feature type="region of interest" description="Disordered" evidence="1">
    <location>
        <begin position="437"/>
        <end position="480"/>
    </location>
</feature>
<dbReference type="Proteomes" id="UP000184330">
    <property type="component" value="Unassembled WGS sequence"/>
</dbReference>
<keyword evidence="2" id="KW-0812">Transmembrane</keyword>
<feature type="transmembrane region" description="Helical" evidence="2">
    <location>
        <begin position="92"/>
        <end position="115"/>
    </location>
</feature>
<protein>
    <submittedName>
        <fullName evidence="3">Uncharacterized protein</fullName>
    </submittedName>
</protein>
<dbReference type="EMBL" id="FJOG01000042">
    <property type="protein sequence ID" value="CZR67274.1"/>
    <property type="molecule type" value="Genomic_DNA"/>
</dbReference>
<gene>
    <name evidence="3" type="ORF">PAC_17173</name>
</gene>
<accession>A0A1L7XQF3</accession>
<keyword evidence="2" id="KW-0472">Membrane</keyword>
<proteinExistence type="predicted"/>